<evidence type="ECO:0000256" key="1">
    <source>
        <dbReference type="SAM" id="Phobius"/>
    </source>
</evidence>
<dbReference type="AlphaFoldDB" id="A0A1I6ZU50"/>
<evidence type="ECO:0000313" key="4">
    <source>
        <dbReference type="Proteomes" id="UP000236454"/>
    </source>
</evidence>
<dbReference type="FunFam" id="2.70.70.10:FF:000006">
    <property type="entry name" value="M23 family peptidase"/>
    <property type="match status" value="1"/>
</dbReference>
<feature type="transmembrane region" description="Helical" evidence="1">
    <location>
        <begin position="26"/>
        <end position="47"/>
    </location>
</feature>
<dbReference type="InterPro" id="IPR016047">
    <property type="entry name" value="M23ase_b-sheet_dom"/>
</dbReference>
<dbReference type="Proteomes" id="UP000236454">
    <property type="component" value="Unassembled WGS sequence"/>
</dbReference>
<gene>
    <name evidence="3" type="ORF">SAMN05216474_1623</name>
</gene>
<evidence type="ECO:0000313" key="3">
    <source>
        <dbReference type="EMBL" id="SFT66210.1"/>
    </source>
</evidence>
<name>A0A1I6ZU50_9FLAO</name>
<dbReference type="RefSeq" id="WP_090248075.1">
    <property type="nucleotide sequence ID" value="NZ_FPAS01000002.1"/>
</dbReference>
<dbReference type="CDD" id="cd12797">
    <property type="entry name" value="M23_peptidase"/>
    <property type="match status" value="1"/>
</dbReference>
<feature type="domain" description="M23ase beta-sheet core" evidence="2">
    <location>
        <begin position="200"/>
        <end position="295"/>
    </location>
</feature>
<accession>A0A1I6ZU50</accession>
<dbReference type="Gene3D" id="2.70.70.10">
    <property type="entry name" value="Glucose Permease (Domain IIA)"/>
    <property type="match status" value="1"/>
</dbReference>
<keyword evidence="1" id="KW-0812">Transmembrane</keyword>
<dbReference type="InterPro" id="IPR050570">
    <property type="entry name" value="Cell_wall_metabolism_enzyme"/>
</dbReference>
<dbReference type="Pfam" id="PF01551">
    <property type="entry name" value="Peptidase_M23"/>
    <property type="match status" value="1"/>
</dbReference>
<reference evidence="3 4" key="1">
    <citation type="submission" date="2016-10" db="EMBL/GenBank/DDBJ databases">
        <authorList>
            <person name="de Groot N.N."/>
        </authorList>
    </citation>
    <scope>NUCLEOTIDE SEQUENCE [LARGE SCALE GENOMIC DNA]</scope>
    <source>
        <strain evidence="3 4">CGMCC 1.7005</strain>
    </source>
</reference>
<dbReference type="PANTHER" id="PTHR21666:SF286">
    <property type="entry name" value="LIPOPROTEIN NLPD"/>
    <property type="match status" value="1"/>
</dbReference>
<dbReference type="GO" id="GO:0004222">
    <property type="term" value="F:metalloendopeptidase activity"/>
    <property type="evidence" value="ECO:0007669"/>
    <property type="project" value="TreeGrafter"/>
</dbReference>
<keyword evidence="1" id="KW-0472">Membrane</keyword>
<dbReference type="STRING" id="477690.SAMN05216474_1623"/>
<protein>
    <submittedName>
        <fullName evidence="3">Peptidase family M23</fullName>
    </submittedName>
</protein>
<proteinExistence type="predicted"/>
<dbReference type="EMBL" id="FPAS01000002">
    <property type="protein sequence ID" value="SFT66210.1"/>
    <property type="molecule type" value="Genomic_DNA"/>
</dbReference>
<organism evidence="3 4">
    <name type="scientific">Lishizhenia tianjinensis</name>
    <dbReference type="NCBI Taxonomy" id="477690"/>
    <lineage>
        <taxon>Bacteria</taxon>
        <taxon>Pseudomonadati</taxon>
        <taxon>Bacteroidota</taxon>
        <taxon>Flavobacteriia</taxon>
        <taxon>Flavobacteriales</taxon>
        <taxon>Crocinitomicaceae</taxon>
        <taxon>Lishizhenia</taxon>
    </lineage>
</organism>
<keyword evidence="1" id="KW-1133">Transmembrane helix</keyword>
<dbReference type="OrthoDB" id="9810477at2"/>
<evidence type="ECO:0000259" key="2">
    <source>
        <dbReference type="Pfam" id="PF01551"/>
    </source>
</evidence>
<keyword evidence="4" id="KW-1185">Reference proteome</keyword>
<sequence>MGKTKYKYNPKTLAYEEVQISFGQKLLKGLIIVAPSVIIGLGLAFVFETSVETPKEKELRAELEKMEYALSKLHANAKANARVLQDIEEKEKKLYRVALYAEEFPEDLRRMGIGGSNKYKEYENMSSAKLLIETAKTIDSVKSKLYAQSLSFKELLQLAKERENRLSSLPAIQPVSNDDLKRTASGFGWRIDPVYKTRKMHWGMDFTADIGAEVYSTGDGVVVEVVTNSWGYGKEIVIDHGFGYRTRYAHLSKFEVKRGDKVKRGDLIGLVGSTGKSTGPHLHYEVEKDGHKVNPVNFYHSDLTPEEYEKLIELSQNYYQSFD</sequence>
<dbReference type="InterPro" id="IPR011055">
    <property type="entry name" value="Dup_hybrid_motif"/>
</dbReference>
<dbReference type="SUPFAM" id="SSF51261">
    <property type="entry name" value="Duplicated hybrid motif"/>
    <property type="match status" value="1"/>
</dbReference>
<dbReference type="PANTHER" id="PTHR21666">
    <property type="entry name" value="PEPTIDASE-RELATED"/>
    <property type="match status" value="1"/>
</dbReference>